<protein>
    <submittedName>
        <fullName evidence="10">Cation diffusion facilitator family transporter</fullName>
    </submittedName>
</protein>
<dbReference type="Pfam" id="PF01545">
    <property type="entry name" value="Cation_efflux"/>
    <property type="match status" value="1"/>
</dbReference>
<dbReference type="FunFam" id="1.20.1510.10:FF:000006">
    <property type="entry name" value="Divalent cation efflux transporter"/>
    <property type="match status" value="1"/>
</dbReference>
<dbReference type="SUPFAM" id="SSF161111">
    <property type="entry name" value="Cation efflux protein transmembrane domain-like"/>
    <property type="match status" value="1"/>
</dbReference>
<dbReference type="SUPFAM" id="SSF160240">
    <property type="entry name" value="Cation efflux protein cytoplasmic domain-like"/>
    <property type="match status" value="1"/>
</dbReference>
<dbReference type="AlphaFoldDB" id="A0A9D1V7N2"/>
<dbReference type="EMBL" id="DXFX01000053">
    <property type="protein sequence ID" value="HIX07625.1"/>
    <property type="molecule type" value="Genomic_DNA"/>
</dbReference>
<evidence type="ECO:0000259" key="9">
    <source>
        <dbReference type="Pfam" id="PF16916"/>
    </source>
</evidence>
<dbReference type="InterPro" id="IPR002524">
    <property type="entry name" value="Cation_efflux"/>
</dbReference>
<dbReference type="PANTHER" id="PTHR43840">
    <property type="entry name" value="MITOCHONDRIAL METAL TRANSPORTER 1-RELATED"/>
    <property type="match status" value="1"/>
</dbReference>
<dbReference type="InterPro" id="IPR027469">
    <property type="entry name" value="Cation_efflux_TMD_sf"/>
</dbReference>
<evidence type="ECO:0000256" key="2">
    <source>
        <dbReference type="ARBA" id="ARBA00008114"/>
    </source>
</evidence>
<comment type="subcellular location">
    <subcellularLocation>
        <location evidence="1">Membrane</location>
        <topology evidence="1">Multi-pass membrane protein</topology>
    </subcellularLocation>
</comment>
<feature type="transmembrane region" description="Helical" evidence="7">
    <location>
        <begin position="192"/>
        <end position="210"/>
    </location>
</feature>
<dbReference type="GO" id="GO:0008324">
    <property type="term" value="F:monoatomic cation transmembrane transporter activity"/>
    <property type="evidence" value="ECO:0007669"/>
    <property type="project" value="InterPro"/>
</dbReference>
<comment type="caution">
    <text evidence="10">The sequence shown here is derived from an EMBL/GenBank/DDBJ whole genome shotgun (WGS) entry which is preliminary data.</text>
</comment>
<evidence type="ECO:0000256" key="1">
    <source>
        <dbReference type="ARBA" id="ARBA00004141"/>
    </source>
</evidence>
<dbReference type="Proteomes" id="UP000824204">
    <property type="component" value="Unassembled WGS sequence"/>
</dbReference>
<accession>A0A9D1V7N2</accession>
<evidence type="ECO:0000256" key="6">
    <source>
        <dbReference type="ARBA" id="ARBA00023136"/>
    </source>
</evidence>
<feature type="transmembrane region" description="Helical" evidence="7">
    <location>
        <begin position="158"/>
        <end position="186"/>
    </location>
</feature>
<keyword evidence="3" id="KW-0813">Transport</keyword>
<evidence type="ECO:0000256" key="7">
    <source>
        <dbReference type="SAM" id="Phobius"/>
    </source>
</evidence>
<dbReference type="NCBIfam" id="TIGR01297">
    <property type="entry name" value="CDF"/>
    <property type="match status" value="1"/>
</dbReference>
<evidence type="ECO:0000313" key="10">
    <source>
        <dbReference type="EMBL" id="HIX07625.1"/>
    </source>
</evidence>
<dbReference type="PANTHER" id="PTHR43840:SF15">
    <property type="entry name" value="MITOCHONDRIAL METAL TRANSPORTER 1-RELATED"/>
    <property type="match status" value="1"/>
</dbReference>
<name>A0A9D1V7N2_9FIRM</name>
<gene>
    <name evidence="10" type="ORF">H9741_04075</name>
</gene>
<keyword evidence="6 7" id="KW-0472">Membrane</keyword>
<comment type="similarity">
    <text evidence="2">Belongs to the cation diffusion facilitator (CDF) transporter (TC 2.A.4) family.</text>
</comment>
<organism evidence="10 11">
    <name type="scientific">Candidatus Borkfalkia faecipullorum</name>
    <dbReference type="NCBI Taxonomy" id="2838510"/>
    <lineage>
        <taxon>Bacteria</taxon>
        <taxon>Bacillati</taxon>
        <taxon>Bacillota</taxon>
        <taxon>Clostridia</taxon>
        <taxon>Christensenellales</taxon>
        <taxon>Christensenellaceae</taxon>
        <taxon>Candidatus Borkfalkia</taxon>
    </lineage>
</organism>
<evidence type="ECO:0000256" key="5">
    <source>
        <dbReference type="ARBA" id="ARBA00022989"/>
    </source>
</evidence>
<feature type="domain" description="Cation efflux protein transmembrane" evidence="8">
    <location>
        <begin position="26"/>
        <end position="218"/>
    </location>
</feature>
<dbReference type="InterPro" id="IPR050291">
    <property type="entry name" value="CDF_Transporter"/>
</dbReference>
<evidence type="ECO:0000313" key="11">
    <source>
        <dbReference type="Proteomes" id="UP000824204"/>
    </source>
</evidence>
<dbReference type="InterPro" id="IPR036837">
    <property type="entry name" value="Cation_efflux_CTD_sf"/>
</dbReference>
<dbReference type="Gene3D" id="1.20.1510.10">
    <property type="entry name" value="Cation efflux protein transmembrane domain"/>
    <property type="match status" value="1"/>
</dbReference>
<dbReference type="Gene3D" id="3.30.70.1350">
    <property type="entry name" value="Cation efflux protein, cytoplasmic domain"/>
    <property type="match status" value="1"/>
</dbReference>
<sequence length="384" mass="41490">MSFFLKKTDDINDISVRARCGRRAGFLGIVLNTLLAAGKIAVGAISGAISVLADGLNNLTDCGSNVVSVIGFKMSEKPADKEHPFGHRRAESVASLLISVIILVVAVELAVQSVDKLLHPSETDFSYLLMGVLLVSVAVKLFMFFLNRNLGKRLSSEALLATAADSISDTVATFLVLVSAIVSRFANVDLDGWLGIAVALFIAFTGFSILKDTVSGLLGRAPDKQTVDDIEKRVLSFDGVKGVHDLIVHDYGQNKMYATVHVEVSASLSITEAHDLADRIEKSFAADTGIQLTVHIDPLVFGDPVTDKLKEEAERIVADIDPAFRMHDFRVVGGEKHKNLVFEVAIPFDCQLGETEILRRIRAGVTRLNGGACDCVVTVERQNL</sequence>
<evidence type="ECO:0000256" key="4">
    <source>
        <dbReference type="ARBA" id="ARBA00022692"/>
    </source>
</evidence>
<dbReference type="GO" id="GO:0016020">
    <property type="term" value="C:membrane"/>
    <property type="evidence" value="ECO:0007669"/>
    <property type="project" value="UniProtKB-SubCell"/>
</dbReference>
<feature type="transmembrane region" description="Helical" evidence="7">
    <location>
        <begin position="93"/>
        <end position="113"/>
    </location>
</feature>
<dbReference type="Pfam" id="PF16916">
    <property type="entry name" value="ZT_dimer"/>
    <property type="match status" value="1"/>
</dbReference>
<proteinExistence type="inferred from homology"/>
<feature type="transmembrane region" description="Helical" evidence="7">
    <location>
        <begin position="125"/>
        <end position="146"/>
    </location>
</feature>
<keyword evidence="5 7" id="KW-1133">Transmembrane helix</keyword>
<keyword evidence="4 7" id="KW-0812">Transmembrane</keyword>
<evidence type="ECO:0000256" key="3">
    <source>
        <dbReference type="ARBA" id="ARBA00022448"/>
    </source>
</evidence>
<evidence type="ECO:0000259" key="8">
    <source>
        <dbReference type="Pfam" id="PF01545"/>
    </source>
</evidence>
<dbReference type="InterPro" id="IPR027470">
    <property type="entry name" value="Cation_efflux_CTD"/>
</dbReference>
<feature type="domain" description="Cation efflux protein cytoplasmic" evidence="9">
    <location>
        <begin position="222"/>
        <end position="298"/>
    </location>
</feature>
<reference evidence="10" key="2">
    <citation type="submission" date="2021-04" db="EMBL/GenBank/DDBJ databases">
        <authorList>
            <person name="Gilroy R."/>
        </authorList>
    </citation>
    <scope>NUCLEOTIDE SEQUENCE</scope>
    <source>
        <strain evidence="10">811</strain>
    </source>
</reference>
<reference evidence="10" key="1">
    <citation type="journal article" date="2021" name="PeerJ">
        <title>Extensive microbial diversity within the chicken gut microbiome revealed by metagenomics and culture.</title>
        <authorList>
            <person name="Gilroy R."/>
            <person name="Ravi A."/>
            <person name="Getino M."/>
            <person name="Pursley I."/>
            <person name="Horton D.L."/>
            <person name="Alikhan N.F."/>
            <person name="Baker D."/>
            <person name="Gharbi K."/>
            <person name="Hall N."/>
            <person name="Watson M."/>
            <person name="Adriaenssens E.M."/>
            <person name="Foster-Nyarko E."/>
            <person name="Jarju S."/>
            <person name="Secka A."/>
            <person name="Antonio M."/>
            <person name="Oren A."/>
            <person name="Chaudhuri R.R."/>
            <person name="La Ragione R."/>
            <person name="Hildebrand F."/>
            <person name="Pallen M.J."/>
        </authorList>
    </citation>
    <scope>NUCLEOTIDE SEQUENCE</scope>
    <source>
        <strain evidence="10">811</strain>
    </source>
</reference>
<dbReference type="InterPro" id="IPR058533">
    <property type="entry name" value="Cation_efflux_TM"/>
</dbReference>